<dbReference type="GO" id="GO:0003884">
    <property type="term" value="F:D-amino-acid oxidase activity"/>
    <property type="evidence" value="ECO:0007669"/>
    <property type="project" value="InterPro"/>
</dbReference>
<dbReference type="GO" id="GO:0071949">
    <property type="term" value="F:FAD binding"/>
    <property type="evidence" value="ECO:0007669"/>
    <property type="project" value="InterPro"/>
</dbReference>
<dbReference type="InterPro" id="IPR006181">
    <property type="entry name" value="D-amino_acid_oxidase_CS"/>
</dbReference>
<evidence type="ECO:0000259" key="7">
    <source>
        <dbReference type="Pfam" id="PF01266"/>
    </source>
</evidence>
<dbReference type="OrthoDB" id="2015447at2759"/>
<evidence type="ECO:0000256" key="4">
    <source>
        <dbReference type="ARBA" id="ARBA00022827"/>
    </source>
</evidence>
<dbReference type="Pfam" id="PF01266">
    <property type="entry name" value="DAO"/>
    <property type="match status" value="1"/>
</dbReference>
<feature type="binding site" evidence="6">
    <location>
        <position position="228"/>
    </location>
    <ligand>
        <name>D-serine</name>
        <dbReference type="ChEBI" id="CHEBI:35247"/>
    </ligand>
</feature>
<dbReference type="InterPro" id="IPR006076">
    <property type="entry name" value="FAD-dep_OxRdtase"/>
</dbReference>
<feature type="binding site" evidence="6">
    <location>
        <position position="328"/>
    </location>
    <ligand>
        <name>D-dopa</name>
        <dbReference type="ChEBI" id="CHEBI:149689"/>
    </ligand>
</feature>
<proteinExistence type="inferred from homology"/>
<dbReference type="GO" id="GO:0005737">
    <property type="term" value="C:cytoplasm"/>
    <property type="evidence" value="ECO:0007669"/>
    <property type="project" value="TreeGrafter"/>
</dbReference>
<dbReference type="Gene3D" id="3.40.50.720">
    <property type="entry name" value="NAD(P)-binding Rossmann-like Domain"/>
    <property type="match status" value="1"/>
</dbReference>
<dbReference type="PANTHER" id="PTHR11530">
    <property type="entry name" value="D-AMINO ACID OXIDASE"/>
    <property type="match status" value="1"/>
</dbReference>
<accession>A0A9P0VZX1</accession>
<evidence type="ECO:0000256" key="2">
    <source>
        <dbReference type="ARBA" id="ARBA00006730"/>
    </source>
</evidence>
<dbReference type="EMBL" id="CAKXYY010000016">
    <property type="protein sequence ID" value="CAH2354374.1"/>
    <property type="molecule type" value="Genomic_DNA"/>
</dbReference>
<evidence type="ECO:0000256" key="1">
    <source>
        <dbReference type="ARBA" id="ARBA00001974"/>
    </source>
</evidence>
<evidence type="ECO:0000313" key="8">
    <source>
        <dbReference type="EMBL" id="CAH2354374.1"/>
    </source>
</evidence>
<evidence type="ECO:0000256" key="5">
    <source>
        <dbReference type="ARBA" id="ARBA00023002"/>
    </source>
</evidence>
<dbReference type="Gene3D" id="3.30.9.10">
    <property type="entry name" value="D-Amino Acid Oxidase, subunit A, domain 2"/>
    <property type="match status" value="1"/>
</dbReference>
<dbReference type="GO" id="GO:0019478">
    <property type="term" value="P:D-amino acid catabolic process"/>
    <property type="evidence" value="ECO:0007669"/>
    <property type="project" value="TreeGrafter"/>
</dbReference>
<keyword evidence="5" id="KW-0560">Oxidoreductase</keyword>
<protein>
    <submittedName>
        <fullName evidence="8">D-amino-acid oxidase</fullName>
    </submittedName>
</protein>
<evidence type="ECO:0000256" key="3">
    <source>
        <dbReference type="ARBA" id="ARBA00022630"/>
    </source>
</evidence>
<gene>
    <name evidence="8" type="ORF">CLIB1423_16S01266</name>
</gene>
<feature type="domain" description="FAD dependent oxidoreductase" evidence="7">
    <location>
        <begin position="5"/>
        <end position="342"/>
    </location>
</feature>
<feature type="binding site" evidence="6">
    <location>
        <position position="300"/>
    </location>
    <ligand>
        <name>D-dopa</name>
        <dbReference type="ChEBI" id="CHEBI:149689"/>
    </ligand>
</feature>
<keyword evidence="4 6" id="KW-0274">FAD</keyword>
<dbReference type="SUPFAM" id="SSF51971">
    <property type="entry name" value="Nucleotide-binding domain"/>
    <property type="match status" value="1"/>
</dbReference>
<keyword evidence="3" id="KW-0285">Flavoprotein</keyword>
<dbReference type="SUPFAM" id="SSF54373">
    <property type="entry name" value="FAD-linked reductases, C-terminal domain"/>
    <property type="match status" value="1"/>
</dbReference>
<dbReference type="PIRSF" id="PIRSF000189">
    <property type="entry name" value="D-aa_oxidase"/>
    <property type="match status" value="1"/>
</dbReference>
<dbReference type="Proteomes" id="UP000837801">
    <property type="component" value="Unassembled WGS sequence"/>
</dbReference>
<dbReference type="PROSITE" id="PS00677">
    <property type="entry name" value="DAO"/>
    <property type="match status" value="1"/>
</dbReference>
<comment type="cofactor">
    <cofactor evidence="1 6">
        <name>FAD</name>
        <dbReference type="ChEBI" id="CHEBI:57692"/>
    </cofactor>
</comment>
<dbReference type="InterPro" id="IPR023209">
    <property type="entry name" value="DAO"/>
</dbReference>
<comment type="similarity">
    <text evidence="2">Belongs to the DAMOX/DASOX family.</text>
</comment>
<sequence>MVEHVVIGCGIIGLYTVFGLLEKGIDPKTIAIIAEHHPGDLSINYASPVAGAYFSASADLKLLKYSNYTYQNLVKLETLLGPKCGLGHCTSTEILDDLEVESDPYLNAIGENIDDFEILSPEEIEIISKGSRCAIRYKAWIFNSPVLLEKLCKYYKSIGVAFQRTRLESIHDAFDSDTKVVFNCTGNGSRLLGGVEDEKVFPTRGQVVVIKGPHIDQCISRWNDEATYIIKRPDSASDEVILGGYYQPYQPKKDTADTYGFETESILKRTTEMFPDLLKKNPFGDKIEDLQILRVIAGARPCRECGVRIEKELIAPNKLVIHNYGASGNGYMCGLGMAHEAVSLLD</sequence>
<dbReference type="AlphaFoldDB" id="A0A9P0VZX1"/>
<feature type="binding site" evidence="6">
    <location>
        <position position="185"/>
    </location>
    <ligand>
        <name>FAD</name>
        <dbReference type="ChEBI" id="CHEBI:57692"/>
    </ligand>
</feature>
<organism evidence="8 9">
    <name type="scientific">[Candida] railenensis</name>
    <dbReference type="NCBI Taxonomy" id="45579"/>
    <lineage>
        <taxon>Eukaryota</taxon>
        <taxon>Fungi</taxon>
        <taxon>Dikarya</taxon>
        <taxon>Ascomycota</taxon>
        <taxon>Saccharomycotina</taxon>
        <taxon>Pichiomycetes</taxon>
        <taxon>Debaryomycetaceae</taxon>
        <taxon>Kurtzmaniella</taxon>
    </lineage>
</organism>
<dbReference type="PANTHER" id="PTHR11530:SF11">
    <property type="entry name" value="D-ASPARTATE OXIDASE"/>
    <property type="match status" value="1"/>
</dbReference>
<reference evidence="8" key="1">
    <citation type="submission" date="2022-03" db="EMBL/GenBank/DDBJ databases">
        <authorList>
            <person name="Legras J.-L."/>
            <person name="Devillers H."/>
            <person name="Grondin C."/>
        </authorList>
    </citation>
    <scope>NUCLEOTIDE SEQUENCE</scope>
    <source>
        <strain evidence="8">CLIB 1423</strain>
    </source>
</reference>
<evidence type="ECO:0000256" key="6">
    <source>
        <dbReference type="PIRSR" id="PIRSR000189-1"/>
    </source>
</evidence>
<name>A0A9P0VZX1_9ASCO</name>
<keyword evidence="9" id="KW-1185">Reference proteome</keyword>
<comment type="caution">
    <text evidence="8">The sequence shown here is derived from an EMBL/GenBank/DDBJ whole genome shotgun (WGS) entry which is preliminary data.</text>
</comment>
<evidence type="ECO:0000313" key="9">
    <source>
        <dbReference type="Proteomes" id="UP000837801"/>
    </source>
</evidence>